<protein>
    <submittedName>
        <fullName evidence="1">ATP-binding cassette domain-containing protein</fullName>
    </submittedName>
</protein>
<dbReference type="Proteomes" id="UP001432251">
    <property type="component" value="Chromosome"/>
</dbReference>
<gene>
    <name evidence="1" type="ORF">V2W30_37280</name>
</gene>
<evidence type="ECO:0000313" key="1">
    <source>
        <dbReference type="EMBL" id="WWQ68435.1"/>
    </source>
</evidence>
<dbReference type="EMBL" id="CP146022">
    <property type="protein sequence ID" value="WWQ68435.1"/>
    <property type="molecule type" value="Genomic_DNA"/>
</dbReference>
<keyword evidence="1" id="KW-0067">ATP-binding</keyword>
<reference evidence="1" key="1">
    <citation type="journal article" date="2025" name="Int. J. Syst. Evol. Microbiol.">
        <title>Streptomyces citrinus sp. nov., with yellow diffusible pigment.</title>
        <authorList>
            <person name="He Y."/>
            <person name="Yang E."/>
            <person name="Xu J."/>
            <person name="Sun Y."/>
            <person name="Sun L."/>
        </authorList>
    </citation>
    <scope>NUCLEOTIDE SEQUENCE</scope>
    <source>
        <strain evidence="1">Q6</strain>
    </source>
</reference>
<sequence length="290" mass="31322">MTDDAAPPALEAVGLRKTFGDLVAVDDITVTLARGASLAVVGESGSGKTTTARMIAGLEPLTAGTLRLDGRVPPGRGAKSAERRRFARCVQMVFQDPYASLDRHQRVADSIGEVLSLHTELRGEALRRRTAELLDQVGLGARQARSLPRSLSGGQRQRVAIARAVAVEPRLLILDEAVAALDVSVQAQIIALLREIRERSDIAYLFITHDLGIVQHLCDDIVVMHRGRVVESGRTLSVLDAPRDPYTRALLDSVPRRGWKPSRRLGSDTPSTTPTPLLDNGVTSCPSPRP</sequence>
<name>A0ACD5AMH7_9ACTN</name>
<keyword evidence="2" id="KW-1185">Reference proteome</keyword>
<accession>A0ACD5AMH7</accession>
<proteinExistence type="predicted"/>
<evidence type="ECO:0000313" key="2">
    <source>
        <dbReference type="Proteomes" id="UP001432251"/>
    </source>
</evidence>
<keyword evidence="1" id="KW-0547">Nucleotide-binding</keyword>
<organism evidence="1 2">
    <name type="scientific">Streptomyces citrinus</name>
    <dbReference type="NCBI Taxonomy" id="3118173"/>
    <lineage>
        <taxon>Bacteria</taxon>
        <taxon>Bacillati</taxon>
        <taxon>Actinomycetota</taxon>
        <taxon>Actinomycetes</taxon>
        <taxon>Kitasatosporales</taxon>
        <taxon>Streptomycetaceae</taxon>
        <taxon>Streptomyces</taxon>
    </lineage>
</organism>